<organism evidence="15 16">
    <name type="scientific">Adhaeribacter terreus</name>
    <dbReference type="NCBI Taxonomy" id="529703"/>
    <lineage>
        <taxon>Bacteria</taxon>
        <taxon>Pseudomonadati</taxon>
        <taxon>Bacteroidota</taxon>
        <taxon>Cytophagia</taxon>
        <taxon>Cytophagales</taxon>
        <taxon>Hymenobacteraceae</taxon>
        <taxon>Adhaeribacter</taxon>
    </lineage>
</organism>
<dbReference type="PROSITE" id="PS51217">
    <property type="entry name" value="UVRD_HELICASE_CTER"/>
    <property type="match status" value="1"/>
</dbReference>
<evidence type="ECO:0000256" key="6">
    <source>
        <dbReference type="ARBA" id="ARBA00023125"/>
    </source>
</evidence>
<dbReference type="RefSeq" id="WP_378016302.1">
    <property type="nucleotide sequence ID" value="NZ_JBHSKT010000002.1"/>
</dbReference>
<feature type="domain" description="UvrD-like helicase C-terminal" evidence="14">
    <location>
        <begin position="290"/>
        <end position="566"/>
    </location>
</feature>
<evidence type="ECO:0000256" key="2">
    <source>
        <dbReference type="ARBA" id="ARBA00022741"/>
    </source>
</evidence>
<dbReference type="PANTHER" id="PTHR11070">
    <property type="entry name" value="UVRD / RECB / PCRA DNA HELICASE FAMILY MEMBER"/>
    <property type="match status" value="1"/>
</dbReference>
<dbReference type="InterPro" id="IPR014017">
    <property type="entry name" value="DNA_helicase_UvrD-like_C"/>
</dbReference>
<keyword evidence="4 12" id="KW-0347">Helicase</keyword>
<dbReference type="Gene3D" id="1.10.486.10">
    <property type="entry name" value="PCRA, domain 4"/>
    <property type="match status" value="1"/>
</dbReference>
<comment type="similarity">
    <text evidence="1">Belongs to the helicase family. UvrD subfamily.</text>
</comment>
<protein>
    <recommendedName>
        <fullName evidence="9">DNA 3'-5' helicase</fullName>
        <ecNumber evidence="9">5.6.2.4</ecNumber>
    </recommendedName>
    <alternativeName>
        <fullName evidence="10">DNA 3'-5' helicase II</fullName>
    </alternativeName>
</protein>
<accession>A0ABW0E6D1</accession>
<gene>
    <name evidence="15" type="ORF">ACFPIB_04820</name>
</gene>
<keyword evidence="5 12" id="KW-0067">ATP-binding</keyword>
<evidence type="ECO:0000256" key="4">
    <source>
        <dbReference type="ARBA" id="ARBA00022806"/>
    </source>
</evidence>
<sequence>MDYLNLLNEPQRRAVMHTEGPLMIIAGAGSGKTRVLTYRIAYLLEKGVDAFNILTLTFTNKAAKEMRHRIEKVVGKEARNIWMGTFHSVFAKILRAEAPKIGYPSSFTIYDTDDSKTLIKNICKEMNLDDKLYKPGLVLGRISAAKNKLISVAQYRKDKNIQADDDAAMRPKIGEIYQHYQDRLKKSGAMDFDDLLFNTNVLFRDHVDVLNKYQHMFKYVMVDEYQDTNYSQYLITRKLAAKDRNICVVGDDAQSIYAFRGADISNILNFERDYPELEVVKLEQNYRSTQNIVKAANSVIKNNKEQLRKSVFSDNEEGNLIEVIKANSDNEEGKLVAHSIFEEKMNNHLSYNDFAILYRTNAQSRAMEEALRKMNIKYKIVGGLSFYQRKEIKDLIAYLRLTVNPNDEQALRRVINYPKRGIGDTTIEKIIVSANESNHSIWEVTSNIHSFGFGRSAGAIDDFATKIKSFAVLAEQNDAFEVAKHIAKASGVIEDLYADKSIEGLARYENIQELLNGIKEYVDDPEKEDKSLAAFLQDIALITDADTKKDDDGEYVTMMTIHSSKGLEFRNVYIVGMEENLFPSQMMIQSRADLEEERRLFYVAITRAEKKLTLSYATSRYQWGNLRACEKSRFLDEIEPAFLNFKFSDGQGAFEKVLKRKSPLVATTAAPIRKATNYTPPADFVASDTSNLAEGMRVEHPKFGFGTVAKMDTQGNSTKAIINFEEAGEKTLLLSFAKLRIHS</sequence>
<keyword evidence="3 12" id="KW-0378">Hydrolase</keyword>
<evidence type="ECO:0000313" key="16">
    <source>
        <dbReference type="Proteomes" id="UP001596161"/>
    </source>
</evidence>
<dbReference type="Pfam" id="PF13361">
    <property type="entry name" value="UvrD_C"/>
    <property type="match status" value="1"/>
</dbReference>
<dbReference type="CDD" id="cd18807">
    <property type="entry name" value="SF1_C_UvrD"/>
    <property type="match status" value="1"/>
</dbReference>
<evidence type="ECO:0000256" key="10">
    <source>
        <dbReference type="ARBA" id="ARBA00034923"/>
    </source>
</evidence>
<evidence type="ECO:0000256" key="5">
    <source>
        <dbReference type="ARBA" id="ARBA00022840"/>
    </source>
</evidence>
<evidence type="ECO:0000256" key="3">
    <source>
        <dbReference type="ARBA" id="ARBA00022801"/>
    </source>
</evidence>
<dbReference type="Pfam" id="PF21196">
    <property type="entry name" value="PcrA_UvrD_tudor"/>
    <property type="match status" value="1"/>
</dbReference>
<evidence type="ECO:0000313" key="15">
    <source>
        <dbReference type="EMBL" id="MFC5269922.1"/>
    </source>
</evidence>
<dbReference type="GO" id="GO:0016787">
    <property type="term" value="F:hydrolase activity"/>
    <property type="evidence" value="ECO:0007669"/>
    <property type="project" value="UniProtKB-KW"/>
</dbReference>
<comment type="catalytic activity">
    <reaction evidence="8">
        <text>Couples ATP hydrolysis with the unwinding of duplex DNA by translocating in the 3'-5' direction.</text>
        <dbReference type="EC" id="5.6.2.4"/>
    </reaction>
</comment>
<keyword evidence="6" id="KW-0238">DNA-binding</keyword>
<name>A0ABW0E6D1_9BACT</name>
<dbReference type="CDD" id="cd17932">
    <property type="entry name" value="DEXQc_UvrD"/>
    <property type="match status" value="1"/>
</dbReference>
<keyword evidence="7" id="KW-0413">Isomerase</keyword>
<evidence type="ECO:0000256" key="7">
    <source>
        <dbReference type="ARBA" id="ARBA00023235"/>
    </source>
</evidence>
<comment type="caution">
    <text evidence="15">The sequence shown here is derived from an EMBL/GenBank/DDBJ whole genome shotgun (WGS) entry which is preliminary data.</text>
</comment>
<dbReference type="InterPro" id="IPR027417">
    <property type="entry name" value="P-loop_NTPase"/>
</dbReference>
<proteinExistence type="inferred from homology"/>
<comment type="catalytic activity">
    <reaction evidence="11">
        <text>ATP + H2O = ADP + phosphate + H(+)</text>
        <dbReference type="Rhea" id="RHEA:13065"/>
        <dbReference type="ChEBI" id="CHEBI:15377"/>
        <dbReference type="ChEBI" id="CHEBI:15378"/>
        <dbReference type="ChEBI" id="CHEBI:30616"/>
        <dbReference type="ChEBI" id="CHEBI:43474"/>
        <dbReference type="ChEBI" id="CHEBI:456216"/>
        <dbReference type="EC" id="5.6.2.4"/>
    </reaction>
</comment>
<evidence type="ECO:0000259" key="13">
    <source>
        <dbReference type="PROSITE" id="PS51198"/>
    </source>
</evidence>
<dbReference type="InterPro" id="IPR013986">
    <property type="entry name" value="DExx_box_DNA_helicase_dom_sf"/>
</dbReference>
<dbReference type="Gene3D" id="1.10.10.160">
    <property type="match status" value="1"/>
</dbReference>
<dbReference type="InterPro" id="IPR000212">
    <property type="entry name" value="DNA_helicase_UvrD/REP"/>
</dbReference>
<dbReference type="EC" id="5.6.2.4" evidence="9"/>
<dbReference type="Proteomes" id="UP001596161">
    <property type="component" value="Unassembled WGS sequence"/>
</dbReference>
<dbReference type="InterPro" id="IPR014016">
    <property type="entry name" value="UvrD-like_ATP-bd"/>
</dbReference>
<evidence type="ECO:0000256" key="1">
    <source>
        <dbReference type="ARBA" id="ARBA00009922"/>
    </source>
</evidence>
<reference evidence="16" key="1">
    <citation type="journal article" date="2019" name="Int. J. Syst. Evol. Microbiol.">
        <title>The Global Catalogue of Microorganisms (GCM) 10K type strain sequencing project: providing services to taxonomists for standard genome sequencing and annotation.</title>
        <authorList>
            <consortium name="The Broad Institute Genomics Platform"/>
            <consortium name="The Broad Institute Genome Sequencing Center for Infectious Disease"/>
            <person name="Wu L."/>
            <person name="Ma J."/>
        </authorList>
    </citation>
    <scope>NUCLEOTIDE SEQUENCE [LARGE SCALE GENOMIC DNA]</scope>
    <source>
        <strain evidence="16">KACC 12602</strain>
    </source>
</reference>
<evidence type="ECO:0000256" key="11">
    <source>
        <dbReference type="ARBA" id="ARBA00048988"/>
    </source>
</evidence>
<dbReference type="SUPFAM" id="SSF52540">
    <property type="entry name" value="P-loop containing nucleoside triphosphate hydrolases"/>
    <property type="match status" value="1"/>
</dbReference>
<keyword evidence="16" id="KW-1185">Reference proteome</keyword>
<evidence type="ECO:0000259" key="14">
    <source>
        <dbReference type="PROSITE" id="PS51217"/>
    </source>
</evidence>
<dbReference type="EMBL" id="JBHSKT010000002">
    <property type="protein sequence ID" value="MFC5269922.1"/>
    <property type="molecule type" value="Genomic_DNA"/>
</dbReference>
<dbReference type="GO" id="GO:0004386">
    <property type="term" value="F:helicase activity"/>
    <property type="evidence" value="ECO:0007669"/>
    <property type="project" value="UniProtKB-KW"/>
</dbReference>
<feature type="domain" description="UvrD-like helicase ATP-binding" evidence="13">
    <location>
        <begin position="5"/>
        <end position="289"/>
    </location>
</feature>
<dbReference type="Pfam" id="PF00580">
    <property type="entry name" value="UvrD-helicase"/>
    <property type="match status" value="1"/>
</dbReference>
<dbReference type="PROSITE" id="PS51198">
    <property type="entry name" value="UVRD_HELICASE_ATP_BIND"/>
    <property type="match status" value="1"/>
</dbReference>
<dbReference type="PANTHER" id="PTHR11070:SF2">
    <property type="entry name" value="ATP-DEPENDENT DNA HELICASE SRS2"/>
    <property type="match status" value="1"/>
</dbReference>
<evidence type="ECO:0000256" key="9">
    <source>
        <dbReference type="ARBA" id="ARBA00034808"/>
    </source>
</evidence>
<feature type="binding site" evidence="12">
    <location>
        <begin position="26"/>
        <end position="33"/>
    </location>
    <ligand>
        <name>ATP</name>
        <dbReference type="ChEBI" id="CHEBI:30616"/>
    </ligand>
</feature>
<keyword evidence="2 12" id="KW-0547">Nucleotide-binding</keyword>
<evidence type="ECO:0000256" key="8">
    <source>
        <dbReference type="ARBA" id="ARBA00034617"/>
    </source>
</evidence>
<evidence type="ECO:0000256" key="12">
    <source>
        <dbReference type="PROSITE-ProRule" id="PRU00560"/>
    </source>
</evidence>
<dbReference type="Gene3D" id="3.40.50.300">
    <property type="entry name" value="P-loop containing nucleotide triphosphate hydrolases"/>
    <property type="match status" value="2"/>
</dbReference>